<dbReference type="AlphaFoldDB" id="A0A7I7Q3T9"/>
<sequence length="127" mass="13441">MSSVNSGTAIGHETLTWGMPTEGGCGRSDLRAALRQSGEYQAAVPAEIANLDVSLPSGILADAEEASQAIARFDTELGGEIAPFASVLLRTESAASSKIKSLTATARDRRSRNVGNHQAPQRFNDRR</sequence>
<protein>
    <submittedName>
        <fullName evidence="2">Uncharacterized protein</fullName>
    </submittedName>
</protein>
<accession>A0A7I7Q3T9</accession>
<evidence type="ECO:0000313" key="2">
    <source>
        <dbReference type="EMBL" id="BBY20771.1"/>
    </source>
</evidence>
<dbReference type="KEGG" id="msto:MSTO_09760"/>
<keyword evidence="3" id="KW-1185">Reference proteome</keyword>
<name>A0A7I7Q3T9_9MYCO</name>
<proteinExistence type="predicted"/>
<feature type="region of interest" description="Disordered" evidence="1">
    <location>
        <begin position="93"/>
        <end position="127"/>
    </location>
</feature>
<evidence type="ECO:0000313" key="3">
    <source>
        <dbReference type="Proteomes" id="UP000467130"/>
    </source>
</evidence>
<gene>
    <name evidence="2" type="ORF">MSTO_09760</name>
</gene>
<feature type="region of interest" description="Disordered" evidence="1">
    <location>
        <begin position="1"/>
        <end position="22"/>
    </location>
</feature>
<dbReference type="RefSeq" id="WP_232073355.1">
    <property type="nucleotide sequence ID" value="NZ_AP022587.1"/>
</dbReference>
<dbReference type="EMBL" id="AP022587">
    <property type="protein sequence ID" value="BBY20771.1"/>
    <property type="molecule type" value="Genomic_DNA"/>
</dbReference>
<evidence type="ECO:0000256" key="1">
    <source>
        <dbReference type="SAM" id="MobiDB-lite"/>
    </source>
</evidence>
<feature type="compositionally biased region" description="Polar residues" evidence="1">
    <location>
        <begin position="93"/>
        <end position="104"/>
    </location>
</feature>
<reference evidence="2 3" key="1">
    <citation type="journal article" date="2019" name="Emerg. Microbes Infect.">
        <title>Comprehensive subspecies identification of 175 nontuberculous mycobacteria species based on 7547 genomic profiles.</title>
        <authorList>
            <person name="Matsumoto Y."/>
            <person name="Kinjo T."/>
            <person name="Motooka D."/>
            <person name="Nabeya D."/>
            <person name="Jung N."/>
            <person name="Uechi K."/>
            <person name="Horii T."/>
            <person name="Iida T."/>
            <person name="Fujita J."/>
            <person name="Nakamura S."/>
        </authorList>
    </citation>
    <scope>NUCLEOTIDE SEQUENCE [LARGE SCALE GENOMIC DNA]</scope>
    <source>
        <strain evidence="2 3">JCM 17783</strain>
    </source>
</reference>
<organism evidence="2 3">
    <name type="scientific">Mycobacterium stomatepiae</name>
    <dbReference type="NCBI Taxonomy" id="470076"/>
    <lineage>
        <taxon>Bacteria</taxon>
        <taxon>Bacillati</taxon>
        <taxon>Actinomycetota</taxon>
        <taxon>Actinomycetes</taxon>
        <taxon>Mycobacteriales</taxon>
        <taxon>Mycobacteriaceae</taxon>
        <taxon>Mycobacterium</taxon>
        <taxon>Mycobacterium simiae complex</taxon>
    </lineage>
</organism>
<dbReference type="Proteomes" id="UP000467130">
    <property type="component" value="Chromosome"/>
</dbReference>